<proteinExistence type="predicted"/>
<gene>
    <name evidence="2" type="ORF">SAMN05216200_106136</name>
</gene>
<sequence length="207" mass="20781">MSAPGAGSAPARRRGLAAAVLGAYPRFRASMAAQLAERPPESRLLAYAMGACLALFLGRLAQLLHAPAGSLQGGLGAQVGAAMLALLFFLPLVLYAVAALTQLGARAFGGAGGWYETRLATFWALLVAAPAQLGATLVGDLLRMAGAGWAATALGAAAWALTAWIWASCVAQAHGFRSAAAVFAGLFVLVNGAALAFMTLAALTGGA</sequence>
<dbReference type="Proteomes" id="UP000184066">
    <property type="component" value="Unassembled WGS sequence"/>
</dbReference>
<keyword evidence="3" id="KW-1185">Reference proteome</keyword>
<keyword evidence="1" id="KW-1133">Transmembrane helix</keyword>
<keyword evidence="1" id="KW-0812">Transmembrane</keyword>
<evidence type="ECO:0008006" key="4">
    <source>
        <dbReference type="Google" id="ProtNLM"/>
    </source>
</evidence>
<feature type="transmembrane region" description="Helical" evidence="1">
    <location>
        <begin position="179"/>
        <end position="203"/>
    </location>
</feature>
<feature type="transmembrane region" description="Helical" evidence="1">
    <location>
        <begin position="119"/>
        <end position="138"/>
    </location>
</feature>
<evidence type="ECO:0000313" key="3">
    <source>
        <dbReference type="Proteomes" id="UP000184066"/>
    </source>
</evidence>
<dbReference type="EMBL" id="FRDL01000006">
    <property type="protein sequence ID" value="SHN69923.1"/>
    <property type="molecule type" value="Genomic_DNA"/>
</dbReference>
<accession>A0A1M7TGZ9</accession>
<dbReference type="RefSeq" id="WP_072747559.1">
    <property type="nucleotide sequence ID" value="NZ_FOHL01000006.1"/>
</dbReference>
<evidence type="ECO:0000256" key="1">
    <source>
        <dbReference type="SAM" id="Phobius"/>
    </source>
</evidence>
<feature type="transmembrane region" description="Helical" evidence="1">
    <location>
        <begin position="76"/>
        <end position="98"/>
    </location>
</feature>
<dbReference type="AlphaFoldDB" id="A0A1M7TGZ9"/>
<dbReference type="OrthoDB" id="7771437at2"/>
<keyword evidence="1" id="KW-0472">Membrane</keyword>
<feature type="transmembrane region" description="Helical" evidence="1">
    <location>
        <begin position="44"/>
        <end position="64"/>
    </location>
</feature>
<dbReference type="STRING" id="1189325.SAMN04488119_10667"/>
<protein>
    <recommendedName>
        <fullName evidence="4">Yip1 domain-containing protein</fullName>
    </recommendedName>
</protein>
<evidence type="ECO:0000313" key="2">
    <source>
        <dbReference type="EMBL" id="SHN69923.1"/>
    </source>
</evidence>
<name>A0A1M7TGZ9_9RHOB</name>
<organism evidence="2 3">
    <name type="scientific">Oceanicella actignis</name>
    <dbReference type="NCBI Taxonomy" id="1189325"/>
    <lineage>
        <taxon>Bacteria</taxon>
        <taxon>Pseudomonadati</taxon>
        <taxon>Pseudomonadota</taxon>
        <taxon>Alphaproteobacteria</taxon>
        <taxon>Rhodobacterales</taxon>
        <taxon>Paracoccaceae</taxon>
        <taxon>Oceanicella</taxon>
    </lineage>
</organism>
<feature type="transmembrane region" description="Helical" evidence="1">
    <location>
        <begin position="144"/>
        <end position="167"/>
    </location>
</feature>
<reference evidence="2 3" key="1">
    <citation type="submission" date="2016-12" db="EMBL/GenBank/DDBJ databases">
        <authorList>
            <person name="Song W.-J."/>
            <person name="Kurnit D.M."/>
        </authorList>
    </citation>
    <scope>NUCLEOTIDE SEQUENCE [LARGE SCALE GENOMIC DNA]</scope>
    <source>
        <strain evidence="2 3">CGMCC 1.10808</strain>
    </source>
</reference>